<feature type="domain" description="Reverse transcriptase" evidence="18">
    <location>
        <begin position="661"/>
        <end position="840"/>
    </location>
</feature>
<evidence type="ECO:0000256" key="9">
    <source>
        <dbReference type="ARBA" id="ARBA00022842"/>
    </source>
</evidence>
<dbReference type="PANTHER" id="PTHR37984">
    <property type="entry name" value="PROTEIN CBG26694"/>
    <property type="match status" value="1"/>
</dbReference>
<dbReference type="GO" id="GO:0015074">
    <property type="term" value="P:DNA integration"/>
    <property type="evidence" value="ECO:0007669"/>
    <property type="project" value="UniProtKB-KW"/>
</dbReference>
<dbReference type="CDD" id="cd00303">
    <property type="entry name" value="retropepsin_like"/>
    <property type="match status" value="1"/>
</dbReference>
<dbReference type="InterPro" id="IPR056924">
    <property type="entry name" value="SH3_Tf2-1"/>
</dbReference>
<dbReference type="Pfam" id="PF24626">
    <property type="entry name" value="SH3_Tf2-1"/>
    <property type="match status" value="1"/>
</dbReference>
<feature type="compositionally biased region" description="Polar residues" evidence="16">
    <location>
        <begin position="61"/>
        <end position="73"/>
    </location>
</feature>
<feature type="compositionally biased region" description="Basic and acidic residues" evidence="16">
    <location>
        <begin position="79"/>
        <end position="89"/>
    </location>
</feature>
<dbReference type="Gramene" id="KFK34141">
    <property type="protein sequence ID" value="KFK34141"/>
    <property type="gene ID" value="AALP_AA5G106200"/>
</dbReference>
<feature type="region of interest" description="Disordered" evidence="16">
    <location>
        <begin position="52"/>
        <end position="122"/>
    </location>
</feature>
<dbReference type="InterPro" id="IPR043502">
    <property type="entry name" value="DNA/RNA_pol_sf"/>
</dbReference>
<dbReference type="InterPro" id="IPR005162">
    <property type="entry name" value="Retrotrans_gag_dom"/>
</dbReference>
<keyword evidence="9" id="KW-0460">Magnesium</keyword>
<keyword evidence="21" id="KW-1185">Reference proteome</keyword>
<evidence type="ECO:0000256" key="1">
    <source>
        <dbReference type="ARBA" id="ARBA00022670"/>
    </source>
</evidence>
<dbReference type="GO" id="GO:0006508">
    <property type="term" value="P:proteolysis"/>
    <property type="evidence" value="ECO:0007669"/>
    <property type="project" value="UniProtKB-KW"/>
</dbReference>
<dbReference type="GO" id="GO:0003964">
    <property type="term" value="F:RNA-directed DNA polymerase activity"/>
    <property type="evidence" value="ECO:0007669"/>
    <property type="project" value="UniProtKB-KW"/>
</dbReference>
<keyword evidence="12" id="KW-0239">DNA-directed DNA polymerase</keyword>
<feature type="domain" description="Integrase catalytic" evidence="19">
    <location>
        <begin position="1178"/>
        <end position="1260"/>
    </location>
</feature>
<dbReference type="GO" id="GO:0003887">
    <property type="term" value="F:DNA-directed DNA polymerase activity"/>
    <property type="evidence" value="ECO:0007669"/>
    <property type="project" value="UniProtKB-KW"/>
</dbReference>
<evidence type="ECO:0000256" key="13">
    <source>
        <dbReference type="ARBA" id="ARBA00023125"/>
    </source>
</evidence>
<dbReference type="SUPFAM" id="SSF54160">
    <property type="entry name" value="Chromo domain-like"/>
    <property type="match status" value="1"/>
</dbReference>
<evidence type="ECO:0000256" key="8">
    <source>
        <dbReference type="ARBA" id="ARBA00022801"/>
    </source>
</evidence>
<evidence type="ECO:0000256" key="5">
    <source>
        <dbReference type="ARBA" id="ARBA00022723"/>
    </source>
</evidence>
<evidence type="ECO:0000256" key="10">
    <source>
        <dbReference type="ARBA" id="ARBA00022908"/>
    </source>
</evidence>
<dbReference type="Pfam" id="PF17919">
    <property type="entry name" value="RT_RNaseH_2"/>
    <property type="match status" value="1"/>
</dbReference>
<sequence length="1584" mass="180347">MTKKPVAENKRITYLEVTLEELQNEMGKMKTASELTMTVLERIERRIVEESVARQREKMTSPVSAQAGPSQTAPPFAQRDGKGITEEAPFRTPTPQMESNEGEIQTGTVLQQEWRPPESREEPVTRKLELPVFNGEKVKSWVMRVDQYFEMGNFSETQKMHAVGICLDGDVVSWFLWEKDRIPFLSWEMMKQRMLKQFASGEDKSAGERLFTLKQVGTVKDYCRDFIFLAAQALDLQESALELAFMIGRKPTIRARMKSFDPHHLEKMMSVAKTVADWDLTEEEGPVSNHRGGERGSRGNQIKSGGPNQYSGQKHGTRPQNKKPNNGSSTTTTSFCGGDTKNPNNHNRVKPPFRRLTQAEMAQGRAEGLCFRCDEKWYERHRCPRRELSVVIVQEEGPDKEWVEEDETDSDEEGVTVAEMATLSLNSLVGISSPRTMKLKAKMLGTEVVVMIDSGASHNFISEPLVKKLSMKTEESHCYGVMMGTRTEVVGRGICREVNLVMQDITVVTDFLPIELGGADVILGIQWLETLGEMKVNWKLQRAKFRVNGQKVTIQRDPELVCAPITLKALWKAIGDESQGVIVEFGSLQAGQRTKDELSGQLRRVLGEFPQVFEEPQGLPPSRGKEHRIVLTPCTSPVSVRPFRYPQAQKEEIEKQVATMLAAGIIQGNNSPYSSPVLLVKKKDGSWRFCVDYRALNKATIPDSFPIPMIDQLLDELHGAKVFSKLDLKAGYHQILVKKEDVPNTVFRTHEGHYEFLVMPFGLSNAPATFQSLMNEVFKKYLRRFVLVFFDDILVYSQSLAEHQDHLRIVLGVLEEHQLYENRKKCYFGCESVEYLGHLISAEGVSADPEKINAMEKWPVPRNVKALRGILGLTGYYKKFVQRYGEIARPLTALLKNNKFSWGPEADEAFLKLKRAMVTVPVLAMADFTALFVVESDASGVGLGAVLMQNQRPVACFRHALTERQMLKSIYERELMAIVFAIQKWRHYLLGRRFVVRTDQKSLKFLLEQREINVEYQRWLTKILGFDFEIHYKPRLENKAADALSRREAMPQLFALSVPAAIQLEDICSEVDKDPQLKKLKEEVLRDPSTHPDYAVVQGRLLRQGKLVLPRTSQLVWVILREFHDGKVGGHGGVLKTQRRIGDLFYWQGMMTEIREYVAECVVCHKNKYSTLVPAGLLQPLPVPEQIWEDISLDFIEGLPKSEGYDVIMVVVDRLTKSAHFNRLKHPFVASEVALLFIQEVVRLHGFPKTLVSDRDKVFTGMFWGELFRGLETYLRCFASDKPKSWSQYLAWAELCYNTSYHSTIQMTPFKAVFGRDPPALVKFENGSTTNAKLETYLRDRDVVIILLRQHILKAQQVMKRQADKHRRELDFQVGDMVYLKLKPYRQKSLARRSNEKLSARYYGPYEVLARVGEVAYKLKLPAAAKVHHTYHVSQLKLAKGSVLTPAELPPQLTDEGYLAAEPEFFMGFRNNFLSGQPEVLIKWKGLPACDSTWEWTGVIEEQFPAFNLEDKVNFQAPGNDTSEREKQPIIFQYHRKAKKPAKETKGPVDLKVLEAENGHVMNGEVRVAEEDKARESKGFGGFA</sequence>
<dbReference type="PROSITE" id="PS50013">
    <property type="entry name" value="CHROMO_2"/>
    <property type="match status" value="1"/>
</dbReference>
<keyword evidence="1" id="KW-0645">Protease</keyword>
<dbReference type="GO" id="GO:0046872">
    <property type="term" value="F:metal ion binding"/>
    <property type="evidence" value="ECO:0007669"/>
    <property type="project" value="UniProtKB-KW"/>
</dbReference>
<dbReference type="Proteomes" id="UP000029120">
    <property type="component" value="Chromosome 5"/>
</dbReference>
<feature type="domain" description="Chromo" evidence="17">
    <location>
        <begin position="1461"/>
        <end position="1495"/>
    </location>
</feature>
<dbReference type="GO" id="GO:0003677">
    <property type="term" value="F:DNA binding"/>
    <property type="evidence" value="ECO:0007669"/>
    <property type="project" value="UniProtKB-KW"/>
</dbReference>
<name>A0A087GW89_ARAAL</name>
<dbReference type="InterPro" id="IPR043128">
    <property type="entry name" value="Rev_trsase/Diguanyl_cyclase"/>
</dbReference>
<evidence type="ECO:0000256" key="16">
    <source>
        <dbReference type="SAM" id="MobiDB-lite"/>
    </source>
</evidence>
<keyword evidence="8" id="KW-0378">Hydrolase</keyword>
<keyword evidence="15" id="KW-0511">Multifunctional enzyme</keyword>
<keyword evidence="11" id="KW-0695">RNA-directed DNA polymerase</keyword>
<evidence type="ECO:0000256" key="15">
    <source>
        <dbReference type="ARBA" id="ARBA00023268"/>
    </source>
</evidence>
<dbReference type="Gene3D" id="3.30.70.270">
    <property type="match status" value="2"/>
</dbReference>
<dbReference type="Pfam" id="PF08284">
    <property type="entry name" value="RVP_2"/>
    <property type="match status" value="1"/>
</dbReference>
<dbReference type="InterPro" id="IPR012337">
    <property type="entry name" value="RNaseH-like_sf"/>
</dbReference>
<dbReference type="OMA" id="INSHRME"/>
<evidence type="ECO:0000256" key="12">
    <source>
        <dbReference type="ARBA" id="ARBA00022932"/>
    </source>
</evidence>
<dbReference type="CDD" id="cd09274">
    <property type="entry name" value="RNase_HI_RT_Ty3"/>
    <property type="match status" value="1"/>
</dbReference>
<keyword evidence="7" id="KW-0255">Endonuclease</keyword>
<dbReference type="Pfam" id="PF00078">
    <property type="entry name" value="RVT_1"/>
    <property type="match status" value="1"/>
</dbReference>
<dbReference type="InterPro" id="IPR050951">
    <property type="entry name" value="Retrovirus_Pol_polyprotein"/>
</dbReference>
<evidence type="ECO:0000256" key="3">
    <source>
        <dbReference type="ARBA" id="ARBA00022695"/>
    </source>
</evidence>
<dbReference type="OrthoDB" id="5106181at2759"/>
<dbReference type="Gene3D" id="1.10.340.70">
    <property type="match status" value="1"/>
</dbReference>
<evidence type="ECO:0000256" key="4">
    <source>
        <dbReference type="ARBA" id="ARBA00022722"/>
    </source>
</evidence>
<dbReference type="Pfam" id="PF17921">
    <property type="entry name" value="Integrase_H2C2"/>
    <property type="match status" value="1"/>
</dbReference>
<feature type="compositionally biased region" description="Polar residues" evidence="16">
    <location>
        <begin position="298"/>
        <end position="314"/>
    </location>
</feature>
<dbReference type="InterPro" id="IPR021109">
    <property type="entry name" value="Peptidase_aspartic_dom_sf"/>
</dbReference>
<dbReference type="FunFam" id="3.30.70.270:FF:000020">
    <property type="entry name" value="Transposon Tf2-6 polyprotein-like Protein"/>
    <property type="match status" value="1"/>
</dbReference>
<dbReference type="Gene3D" id="3.30.420.10">
    <property type="entry name" value="Ribonuclease H-like superfamily/Ribonuclease H"/>
    <property type="match status" value="2"/>
</dbReference>
<dbReference type="GO" id="GO:0004190">
    <property type="term" value="F:aspartic-type endopeptidase activity"/>
    <property type="evidence" value="ECO:0007669"/>
    <property type="project" value="UniProtKB-KW"/>
</dbReference>
<dbReference type="InterPro" id="IPR036397">
    <property type="entry name" value="RNaseH_sf"/>
</dbReference>
<dbReference type="CDD" id="cd01647">
    <property type="entry name" value="RT_LTR"/>
    <property type="match status" value="1"/>
</dbReference>
<keyword evidence="10" id="KW-0229">DNA integration</keyword>
<dbReference type="Gene3D" id="3.10.10.10">
    <property type="entry name" value="HIV Type 1 Reverse Transcriptase, subunit A, domain 1"/>
    <property type="match status" value="1"/>
</dbReference>
<organism evidence="20 21">
    <name type="scientific">Arabis alpina</name>
    <name type="common">Alpine rock-cress</name>
    <dbReference type="NCBI Taxonomy" id="50452"/>
    <lineage>
        <taxon>Eukaryota</taxon>
        <taxon>Viridiplantae</taxon>
        <taxon>Streptophyta</taxon>
        <taxon>Embryophyta</taxon>
        <taxon>Tracheophyta</taxon>
        <taxon>Spermatophyta</taxon>
        <taxon>Magnoliopsida</taxon>
        <taxon>eudicotyledons</taxon>
        <taxon>Gunneridae</taxon>
        <taxon>Pentapetalae</taxon>
        <taxon>rosids</taxon>
        <taxon>malvids</taxon>
        <taxon>Brassicales</taxon>
        <taxon>Brassicaceae</taxon>
        <taxon>Arabideae</taxon>
        <taxon>Arabis</taxon>
    </lineage>
</organism>
<accession>A0A087GW89</accession>
<keyword evidence="14" id="KW-0233">DNA recombination</keyword>
<dbReference type="InterPro" id="IPR041577">
    <property type="entry name" value="RT_RNaseH_2"/>
</dbReference>
<evidence type="ECO:0000256" key="7">
    <source>
        <dbReference type="ARBA" id="ARBA00022759"/>
    </source>
</evidence>
<dbReference type="EMBL" id="CM002873">
    <property type="protein sequence ID" value="KFK34141.1"/>
    <property type="molecule type" value="Genomic_DNA"/>
</dbReference>
<dbReference type="InterPro" id="IPR016197">
    <property type="entry name" value="Chromo-like_dom_sf"/>
</dbReference>
<evidence type="ECO:0000313" key="21">
    <source>
        <dbReference type="Proteomes" id="UP000029120"/>
    </source>
</evidence>
<dbReference type="InterPro" id="IPR001584">
    <property type="entry name" value="Integrase_cat-core"/>
</dbReference>
<keyword evidence="5" id="KW-0479">Metal-binding</keyword>
<dbReference type="InterPro" id="IPR041588">
    <property type="entry name" value="Integrase_H2C2"/>
</dbReference>
<dbReference type="GO" id="GO:0004519">
    <property type="term" value="F:endonuclease activity"/>
    <property type="evidence" value="ECO:0007669"/>
    <property type="project" value="UniProtKB-KW"/>
</dbReference>
<dbReference type="SUPFAM" id="SSF53098">
    <property type="entry name" value="Ribonuclease H-like"/>
    <property type="match status" value="1"/>
</dbReference>
<dbReference type="PROSITE" id="PS50994">
    <property type="entry name" value="INTEGRASE"/>
    <property type="match status" value="1"/>
</dbReference>
<evidence type="ECO:0000256" key="6">
    <source>
        <dbReference type="ARBA" id="ARBA00022750"/>
    </source>
</evidence>
<keyword evidence="2" id="KW-0808">Transferase</keyword>
<evidence type="ECO:0000256" key="2">
    <source>
        <dbReference type="ARBA" id="ARBA00022679"/>
    </source>
</evidence>
<evidence type="ECO:0000313" key="20">
    <source>
        <dbReference type="EMBL" id="KFK34141.1"/>
    </source>
</evidence>
<dbReference type="PANTHER" id="PTHR37984:SF5">
    <property type="entry name" value="PROTEIN NYNRIN-LIKE"/>
    <property type="match status" value="1"/>
</dbReference>
<dbReference type="InterPro" id="IPR000477">
    <property type="entry name" value="RT_dom"/>
</dbReference>
<dbReference type="InterPro" id="IPR000953">
    <property type="entry name" value="Chromo/chromo_shadow_dom"/>
</dbReference>
<evidence type="ECO:0000259" key="19">
    <source>
        <dbReference type="PROSITE" id="PS50994"/>
    </source>
</evidence>
<evidence type="ECO:0000256" key="11">
    <source>
        <dbReference type="ARBA" id="ARBA00022918"/>
    </source>
</evidence>
<protein>
    <recommendedName>
        <fullName evidence="22">Reverse transcriptase</fullName>
    </recommendedName>
</protein>
<dbReference type="SUPFAM" id="SSF56672">
    <property type="entry name" value="DNA/RNA polymerases"/>
    <property type="match status" value="1"/>
</dbReference>
<keyword evidence="4" id="KW-0540">Nuclease</keyword>
<keyword evidence="6" id="KW-0064">Aspartyl protease</keyword>
<dbReference type="Pfam" id="PF03732">
    <property type="entry name" value="Retrotrans_gag"/>
    <property type="match status" value="1"/>
</dbReference>
<dbReference type="eggNOG" id="KOG0017">
    <property type="taxonomic scope" value="Eukaryota"/>
</dbReference>
<proteinExistence type="predicted"/>
<dbReference type="PROSITE" id="PS50878">
    <property type="entry name" value="RT_POL"/>
    <property type="match status" value="1"/>
</dbReference>
<feature type="region of interest" description="Disordered" evidence="16">
    <location>
        <begin position="283"/>
        <end position="352"/>
    </location>
</feature>
<evidence type="ECO:0008006" key="22">
    <source>
        <dbReference type="Google" id="ProtNLM"/>
    </source>
</evidence>
<evidence type="ECO:0000256" key="14">
    <source>
        <dbReference type="ARBA" id="ARBA00023172"/>
    </source>
</evidence>
<reference evidence="21" key="1">
    <citation type="journal article" date="2015" name="Nat. Plants">
        <title>Genome expansion of Arabis alpina linked with retrotransposition and reduced symmetric DNA methylation.</title>
        <authorList>
            <person name="Willing E.M."/>
            <person name="Rawat V."/>
            <person name="Mandakova T."/>
            <person name="Maumus F."/>
            <person name="James G.V."/>
            <person name="Nordstroem K.J."/>
            <person name="Becker C."/>
            <person name="Warthmann N."/>
            <person name="Chica C."/>
            <person name="Szarzynska B."/>
            <person name="Zytnicki M."/>
            <person name="Albani M.C."/>
            <person name="Kiefer C."/>
            <person name="Bergonzi S."/>
            <person name="Castaings L."/>
            <person name="Mateos J.L."/>
            <person name="Berns M.C."/>
            <person name="Bujdoso N."/>
            <person name="Piofczyk T."/>
            <person name="de Lorenzo L."/>
            <person name="Barrero-Sicilia C."/>
            <person name="Mateos I."/>
            <person name="Piednoel M."/>
            <person name="Hagmann J."/>
            <person name="Chen-Min-Tao R."/>
            <person name="Iglesias-Fernandez R."/>
            <person name="Schuster S.C."/>
            <person name="Alonso-Blanco C."/>
            <person name="Roudier F."/>
            <person name="Carbonero P."/>
            <person name="Paz-Ares J."/>
            <person name="Davis S.J."/>
            <person name="Pecinka A."/>
            <person name="Quesneville H."/>
            <person name="Colot V."/>
            <person name="Lysak M.A."/>
            <person name="Weigel D."/>
            <person name="Coupland G."/>
            <person name="Schneeberger K."/>
        </authorList>
    </citation>
    <scope>NUCLEOTIDE SEQUENCE [LARGE SCALE GENOMIC DNA]</scope>
    <source>
        <strain evidence="21">cv. Pajares</strain>
    </source>
</reference>
<keyword evidence="3" id="KW-0548">Nucleotidyltransferase</keyword>
<dbReference type="SUPFAM" id="SSF50630">
    <property type="entry name" value="Acid proteases"/>
    <property type="match status" value="1"/>
</dbReference>
<feature type="compositionally biased region" description="Polar residues" evidence="16">
    <location>
        <begin position="93"/>
        <end position="111"/>
    </location>
</feature>
<gene>
    <name evidence="20" type="ordered locus">AALP_Aa5g106200</name>
</gene>
<evidence type="ECO:0000259" key="18">
    <source>
        <dbReference type="PROSITE" id="PS50878"/>
    </source>
</evidence>
<keyword evidence="13" id="KW-0238">DNA-binding</keyword>
<evidence type="ECO:0000259" key="17">
    <source>
        <dbReference type="PROSITE" id="PS50013"/>
    </source>
</evidence>
<dbReference type="Gene3D" id="2.40.70.10">
    <property type="entry name" value="Acid Proteases"/>
    <property type="match status" value="1"/>
</dbReference>
<dbReference type="GO" id="GO:0006310">
    <property type="term" value="P:DNA recombination"/>
    <property type="evidence" value="ECO:0007669"/>
    <property type="project" value="UniProtKB-KW"/>
</dbReference>